<gene>
    <name evidence="7" type="ORF">HNR46_003696</name>
</gene>
<keyword evidence="3" id="KW-0418">Kinase</keyword>
<dbReference type="PROSITE" id="PS50011">
    <property type="entry name" value="PROTEIN_KINASE_DOM"/>
    <property type="match status" value="1"/>
</dbReference>
<dbReference type="Pfam" id="PF00069">
    <property type="entry name" value="Pkinase"/>
    <property type="match status" value="1"/>
</dbReference>
<name>A0A840V5Y6_9BACT</name>
<dbReference type="InterPro" id="IPR011009">
    <property type="entry name" value="Kinase-like_dom_sf"/>
</dbReference>
<dbReference type="EMBL" id="JACHFD010000026">
    <property type="protein sequence ID" value="MBB5353435.1"/>
    <property type="molecule type" value="Genomic_DNA"/>
</dbReference>
<keyword evidence="5" id="KW-0472">Membrane</keyword>
<sequence>MDLTKKIEIALFEAASGFEDETERDRFLDATCQNDSGLRERLDGLLRMQDKADQFFDTPTPVLPPKRARIAIIEGGEDTHPGQVAMQVPKGVNLAHFRLAEKIGEGGCGIVYRAEQLEPVRREVALKIIRLGMDTESVIARFERERRALSMMEHPNIARVLDAGATFTGRPFFVMELVRGENITAFCKAESLDLRKRLELFVRICNAIQHAHQKGVIHRDIKPSNVLVRLVDGEPVPKVIDFGIAKATAGEEDDTATATQHGQILGTPAYMSPEQAEGGADIDTRSDVYSLGALLYELVTCQPPFDPSRLKDAGAQEARRMVLEEVPVAPSVVRKHRGLVELDWIVRKAMAKERNERYDTANGLGSDVQRLLAGEPVQAGPPRRTYRLVKLVRRNKMTFLAGAVAILALVVGFGVSTRLFFLERKAAAEQARLRNIAEVARENETRLRMVAEYQNRVSQAAVLLRYGDRAGADKLLESIPTVATPSSLEAGDVYHQVADWHLNEGRWDEAAQRYAALVRAISNVDESDNDIVSRNLLYAATAVCYTGDGVAYQRIVDFAIERFADTTHPVVAEQVIKVCLLKPAGPELLAKLQPLGKIVRAGLESDQSAVAGNQQLRAWGEFALALLYYRTGEDRASAERAHLCLSSPRSNPAREASARIILAMTELRMGREDTARELVSLVSGPVIENTNHIGTSGGESQGSWYAWVTARILLAEVEEALRE</sequence>
<dbReference type="InterPro" id="IPR000719">
    <property type="entry name" value="Prot_kinase_dom"/>
</dbReference>
<accession>A0A840V5Y6</accession>
<keyword evidence="1" id="KW-0808">Transferase</keyword>
<keyword evidence="5" id="KW-1133">Transmembrane helix</keyword>
<evidence type="ECO:0000313" key="8">
    <source>
        <dbReference type="Proteomes" id="UP000557717"/>
    </source>
</evidence>
<dbReference type="PANTHER" id="PTHR43289">
    <property type="entry name" value="MITOGEN-ACTIVATED PROTEIN KINASE KINASE KINASE 20-RELATED"/>
    <property type="match status" value="1"/>
</dbReference>
<dbReference type="AlphaFoldDB" id="A0A840V5Y6"/>
<evidence type="ECO:0000313" key="7">
    <source>
        <dbReference type="EMBL" id="MBB5353435.1"/>
    </source>
</evidence>
<dbReference type="GO" id="GO:0005524">
    <property type="term" value="F:ATP binding"/>
    <property type="evidence" value="ECO:0007669"/>
    <property type="project" value="UniProtKB-KW"/>
</dbReference>
<keyword evidence="2" id="KW-0547">Nucleotide-binding</keyword>
<evidence type="ECO:0000256" key="3">
    <source>
        <dbReference type="ARBA" id="ARBA00022777"/>
    </source>
</evidence>
<dbReference type="PANTHER" id="PTHR43289:SF6">
    <property type="entry name" value="SERINE_THREONINE-PROTEIN KINASE NEKL-3"/>
    <property type="match status" value="1"/>
</dbReference>
<dbReference type="InterPro" id="IPR008271">
    <property type="entry name" value="Ser/Thr_kinase_AS"/>
</dbReference>
<dbReference type="SUPFAM" id="SSF56112">
    <property type="entry name" value="Protein kinase-like (PK-like)"/>
    <property type="match status" value="1"/>
</dbReference>
<feature type="transmembrane region" description="Helical" evidence="5">
    <location>
        <begin position="397"/>
        <end position="421"/>
    </location>
</feature>
<keyword evidence="4" id="KW-0067">ATP-binding</keyword>
<evidence type="ECO:0000256" key="4">
    <source>
        <dbReference type="ARBA" id="ARBA00022840"/>
    </source>
</evidence>
<evidence type="ECO:0000256" key="5">
    <source>
        <dbReference type="SAM" id="Phobius"/>
    </source>
</evidence>
<evidence type="ECO:0000259" key="6">
    <source>
        <dbReference type="PROSITE" id="PS50011"/>
    </source>
</evidence>
<dbReference type="SMART" id="SM00220">
    <property type="entry name" value="S_TKc"/>
    <property type="match status" value="1"/>
</dbReference>
<reference evidence="7 8" key="1">
    <citation type="submission" date="2020-08" db="EMBL/GenBank/DDBJ databases">
        <title>Genomic Encyclopedia of Type Strains, Phase IV (KMG-IV): sequencing the most valuable type-strain genomes for metagenomic binning, comparative biology and taxonomic classification.</title>
        <authorList>
            <person name="Goeker M."/>
        </authorList>
    </citation>
    <scope>NUCLEOTIDE SEQUENCE [LARGE SCALE GENOMIC DNA]</scope>
    <source>
        <strain evidence="7 8">YC6886</strain>
    </source>
</reference>
<dbReference type="Proteomes" id="UP000557717">
    <property type="component" value="Unassembled WGS sequence"/>
</dbReference>
<dbReference type="Gene3D" id="3.30.200.20">
    <property type="entry name" value="Phosphorylase Kinase, domain 1"/>
    <property type="match status" value="1"/>
</dbReference>
<proteinExistence type="predicted"/>
<dbReference type="CDD" id="cd14014">
    <property type="entry name" value="STKc_PknB_like"/>
    <property type="match status" value="1"/>
</dbReference>
<evidence type="ECO:0000256" key="1">
    <source>
        <dbReference type="ARBA" id="ARBA00022679"/>
    </source>
</evidence>
<dbReference type="GO" id="GO:0004674">
    <property type="term" value="F:protein serine/threonine kinase activity"/>
    <property type="evidence" value="ECO:0007669"/>
    <property type="project" value="TreeGrafter"/>
</dbReference>
<dbReference type="RefSeq" id="WP_184021331.1">
    <property type="nucleotide sequence ID" value="NZ_JACHFD010000026.1"/>
</dbReference>
<evidence type="ECO:0000256" key="2">
    <source>
        <dbReference type="ARBA" id="ARBA00022741"/>
    </source>
</evidence>
<keyword evidence="5" id="KW-0812">Transmembrane</keyword>
<protein>
    <recommendedName>
        <fullName evidence="6">Protein kinase domain-containing protein</fullName>
    </recommendedName>
</protein>
<dbReference type="InterPro" id="IPR011990">
    <property type="entry name" value="TPR-like_helical_dom_sf"/>
</dbReference>
<dbReference type="Gene3D" id="1.25.40.10">
    <property type="entry name" value="Tetratricopeptide repeat domain"/>
    <property type="match status" value="1"/>
</dbReference>
<keyword evidence="8" id="KW-1185">Reference proteome</keyword>
<organism evidence="7 8">
    <name type="scientific">Haloferula luteola</name>
    <dbReference type="NCBI Taxonomy" id="595692"/>
    <lineage>
        <taxon>Bacteria</taxon>
        <taxon>Pseudomonadati</taxon>
        <taxon>Verrucomicrobiota</taxon>
        <taxon>Verrucomicrobiia</taxon>
        <taxon>Verrucomicrobiales</taxon>
        <taxon>Verrucomicrobiaceae</taxon>
        <taxon>Haloferula</taxon>
    </lineage>
</organism>
<dbReference type="PROSITE" id="PS00108">
    <property type="entry name" value="PROTEIN_KINASE_ST"/>
    <property type="match status" value="1"/>
</dbReference>
<dbReference type="Gene3D" id="1.10.510.10">
    <property type="entry name" value="Transferase(Phosphotransferase) domain 1"/>
    <property type="match status" value="1"/>
</dbReference>
<feature type="domain" description="Protein kinase" evidence="6">
    <location>
        <begin position="97"/>
        <end position="372"/>
    </location>
</feature>
<comment type="caution">
    <text evidence="7">The sequence shown here is derived from an EMBL/GenBank/DDBJ whole genome shotgun (WGS) entry which is preliminary data.</text>
</comment>